<protein>
    <submittedName>
        <fullName evidence="1">Uncharacterized protein</fullName>
    </submittedName>
</protein>
<dbReference type="EMBL" id="JARK01001623">
    <property type="protein sequence ID" value="EYB85941.1"/>
    <property type="molecule type" value="Genomic_DNA"/>
</dbReference>
<dbReference type="OrthoDB" id="5887846at2759"/>
<reference evidence="2" key="1">
    <citation type="journal article" date="2015" name="Nat. Genet.">
        <title>The genome and transcriptome of the zoonotic hookworm Ancylostoma ceylanicum identify infection-specific gene families.</title>
        <authorList>
            <person name="Schwarz E.M."/>
            <person name="Hu Y."/>
            <person name="Antoshechkin I."/>
            <person name="Miller M.M."/>
            <person name="Sternberg P.W."/>
            <person name="Aroian R.V."/>
        </authorList>
    </citation>
    <scope>NUCLEOTIDE SEQUENCE</scope>
    <source>
        <strain evidence="2">HY135</strain>
    </source>
</reference>
<keyword evidence="2" id="KW-1185">Reference proteome</keyword>
<organism evidence="1 2">
    <name type="scientific">Ancylostoma ceylanicum</name>
    <dbReference type="NCBI Taxonomy" id="53326"/>
    <lineage>
        <taxon>Eukaryota</taxon>
        <taxon>Metazoa</taxon>
        <taxon>Ecdysozoa</taxon>
        <taxon>Nematoda</taxon>
        <taxon>Chromadorea</taxon>
        <taxon>Rhabditida</taxon>
        <taxon>Rhabditina</taxon>
        <taxon>Rhabditomorpha</taxon>
        <taxon>Strongyloidea</taxon>
        <taxon>Ancylostomatidae</taxon>
        <taxon>Ancylostomatinae</taxon>
        <taxon>Ancylostoma</taxon>
    </lineage>
</organism>
<name>A0A016S645_9BILA</name>
<evidence type="ECO:0000313" key="1">
    <source>
        <dbReference type="EMBL" id="EYB85941.1"/>
    </source>
</evidence>
<accession>A0A016S645</accession>
<dbReference type="AlphaFoldDB" id="A0A016S645"/>
<proteinExistence type="predicted"/>
<dbReference type="Proteomes" id="UP000024635">
    <property type="component" value="Unassembled WGS sequence"/>
</dbReference>
<gene>
    <name evidence="1" type="primary">Acey_s0287.g1426</name>
    <name evidence="1" type="ORF">Y032_0287g1426</name>
</gene>
<comment type="caution">
    <text evidence="1">The sequence shown here is derived from an EMBL/GenBank/DDBJ whole genome shotgun (WGS) entry which is preliminary data.</text>
</comment>
<evidence type="ECO:0000313" key="2">
    <source>
        <dbReference type="Proteomes" id="UP000024635"/>
    </source>
</evidence>
<sequence length="71" mass="8094">MATSLGTHRRLCHENSKIQNGVTFLSREPKIIARKTLRAFWITAKGPKMSRKDECIAITKELALYQNLCGF</sequence>